<keyword evidence="2" id="KW-1185">Reference proteome</keyword>
<dbReference type="EMBL" id="VYQF01000003">
    <property type="protein sequence ID" value="KAA9038354.1"/>
    <property type="molecule type" value="Genomic_DNA"/>
</dbReference>
<gene>
    <name evidence="1" type="ORF">FW778_12330</name>
</gene>
<proteinExistence type="predicted"/>
<organism evidence="1 2">
    <name type="scientific">Ginsengibacter hankyongi</name>
    <dbReference type="NCBI Taxonomy" id="2607284"/>
    <lineage>
        <taxon>Bacteria</taxon>
        <taxon>Pseudomonadati</taxon>
        <taxon>Bacteroidota</taxon>
        <taxon>Chitinophagia</taxon>
        <taxon>Chitinophagales</taxon>
        <taxon>Chitinophagaceae</taxon>
        <taxon>Ginsengibacter</taxon>
    </lineage>
</organism>
<dbReference type="AlphaFoldDB" id="A0A5J5IFF4"/>
<evidence type="ECO:0000313" key="2">
    <source>
        <dbReference type="Proteomes" id="UP000326903"/>
    </source>
</evidence>
<evidence type="ECO:0000313" key="1">
    <source>
        <dbReference type="EMBL" id="KAA9038354.1"/>
    </source>
</evidence>
<reference evidence="1 2" key="1">
    <citation type="submission" date="2019-09" db="EMBL/GenBank/DDBJ databases">
        <title>Draft genome sequence of Ginsengibacter sp. BR5-29.</title>
        <authorList>
            <person name="Im W.-T."/>
        </authorList>
    </citation>
    <scope>NUCLEOTIDE SEQUENCE [LARGE SCALE GENOMIC DNA]</scope>
    <source>
        <strain evidence="1 2">BR5-29</strain>
    </source>
</reference>
<protein>
    <recommendedName>
        <fullName evidence="3">HEPN domain-containing protein</fullName>
    </recommendedName>
</protein>
<dbReference type="Proteomes" id="UP000326903">
    <property type="component" value="Unassembled WGS sequence"/>
</dbReference>
<name>A0A5J5IFF4_9BACT</name>
<sequence length="137" mass="15803">MEKRDIALRQLKAAARHYNSGDYICSITLSGAAEEILGRIALKRTKSNQLKGEIAYLRSVYEYFSGKIPEDRFLIAKINKIKNELKHNDSGENEWVDADFEDEAATLFVRGVKNYFDCYNQLPKDVIINRLFDHLTL</sequence>
<accession>A0A5J5IFF4</accession>
<dbReference type="RefSeq" id="WP_150415029.1">
    <property type="nucleotide sequence ID" value="NZ_VYQF01000003.1"/>
</dbReference>
<comment type="caution">
    <text evidence="1">The sequence shown here is derived from an EMBL/GenBank/DDBJ whole genome shotgun (WGS) entry which is preliminary data.</text>
</comment>
<evidence type="ECO:0008006" key="3">
    <source>
        <dbReference type="Google" id="ProtNLM"/>
    </source>
</evidence>